<dbReference type="PANTHER" id="PTHR31276:SF10">
    <property type="entry name" value="PROTEIN MIZU-KUSSEI 1-LIKE"/>
    <property type="match status" value="1"/>
</dbReference>
<dbReference type="EMBL" id="CAKOAT010167377">
    <property type="protein sequence ID" value="CAH8350712.1"/>
    <property type="molecule type" value="Genomic_DNA"/>
</dbReference>
<keyword evidence="2" id="KW-1185">Reference proteome</keyword>
<sequence>MRGGALRIVLERNNQKDEARPFWNMYCNGKRVGYARKRRPSKDDMVALTALSKVVVGAGLVTGKELGRFDDELMYLRASFRKVCGSKESESFHLIDLAGNIGQELIRILIVYHVAR</sequence>
<dbReference type="NCBIfam" id="TIGR01570">
    <property type="entry name" value="A_thal_3588"/>
    <property type="match status" value="1"/>
</dbReference>
<comment type="caution">
    <text evidence="1">The sequence shown here is derived from an EMBL/GenBank/DDBJ whole genome shotgun (WGS) entry which is preliminary data.</text>
</comment>
<reference evidence="1 2" key="1">
    <citation type="submission" date="2022-03" db="EMBL/GenBank/DDBJ databases">
        <authorList>
            <person name="Macdonald S."/>
            <person name="Ahmed S."/>
            <person name="Newling K."/>
        </authorList>
    </citation>
    <scope>NUCLEOTIDE SEQUENCE [LARGE SCALE GENOMIC DNA]</scope>
</reference>
<name>A0ABC8K3G4_ERUVS</name>
<evidence type="ECO:0000313" key="1">
    <source>
        <dbReference type="EMBL" id="CAH8350712.1"/>
    </source>
</evidence>
<gene>
    <name evidence="1" type="ORF">ERUC_LOCUS18071</name>
</gene>
<dbReference type="Pfam" id="PF04759">
    <property type="entry name" value="DUF617"/>
    <property type="match status" value="1"/>
</dbReference>
<dbReference type="Proteomes" id="UP001642260">
    <property type="component" value="Unassembled WGS sequence"/>
</dbReference>
<dbReference type="InterPro" id="IPR006460">
    <property type="entry name" value="MIZ1-like_pln"/>
</dbReference>
<protein>
    <recommendedName>
        <fullName evidence="3">HIRAN domain-containing protein</fullName>
    </recommendedName>
</protein>
<evidence type="ECO:0000313" key="2">
    <source>
        <dbReference type="Proteomes" id="UP001642260"/>
    </source>
</evidence>
<accession>A0ABC8K3G4</accession>
<dbReference type="AlphaFoldDB" id="A0ABC8K3G4"/>
<evidence type="ECO:0008006" key="3">
    <source>
        <dbReference type="Google" id="ProtNLM"/>
    </source>
</evidence>
<organism evidence="1 2">
    <name type="scientific">Eruca vesicaria subsp. sativa</name>
    <name type="common">Garden rocket</name>
    <name type="synonym">Eruca sativa</name>
    <dbReference type="NCBI Taxonomy" id="29727"/>
    <lineage>
        <taxon>Eukaryota</taxon>
        <taxon>Viridiplantae</taxon>
        <taxon>Streptophyta</taxon>
        <taxon>Embryophyta</taxon>
        <taxon>Tracheophyta</taxon>
        <taxon>Spermatophyta</taxon>
        <taxon>Magnoliopsida</taxon>
        <taxon>eudicotyledons</taxon>
        <taxon>Gunneridae</taxon>
        <taxon>Pentapetalae</taxon>
        <taxon>rosids</taxon>
        <taxon>malvids</taxon>
        <taxon>Brassicales</taxon>
        <taxon>Brassicaceae</taxon>
        <taxon>Brassiceae</taxon>
        <taxon>Eruca</taxon>
    </lineage>
</organism>
<dbReference type="PANTHER" id="PTHR31276">
    <property type="match status" value="1"/>
</dbReference>
<proteinExistence type="predicted"/>